<dbReference type="Gene3D" id="3.30.9.10">
    <property type="entry name" value="D-Amino Acid Oxidase, subunit A, domain 2"/>
    <property type="match status" value="1"/>
</dbReference>
<evidence type="ECO:0000256" key="3">
    <source>
        <dbReference type="ARBA" id="ARBA00022630"/>
    </source>
</evidence>
<dbReference type="RefSeq" id="WP_181470827.1">
    <property type="nucleotide sequence ID" value="NZ_JACEFG010000001.1"/>
</dbReference>
<evidence type="ECO:0000259" key="5">
    <source>
        <dbReference type="Pfam" id="PF01266"/>
    </source>
</evidence>
<dbReference type="SUPFAM" id="SSF54373">
    <property type="entry name" value="FAD-linked reductases, C-terminal domain"/>
    <property type="match status" value="1"/>
</dbReference>
<dbReference type="InterPro" id="IPR036188">
    <property type="entry name" value="FAD/NAD-bd_sf"/>
</dbReference>
<dbReference type="SUPFAM" id="SSF51905">
    <property type="entry name" value="FAD/NAD(P)-binding domain"/>
    <property type="match status" value="1"/>
</dbReference>
<dbReference type="Gene3D" id="3.50.50.60">
    <property type="entry name" value="FAD/NAD(P)-binding domain"/>
    <property type="match status" value="1"/>
</dbReference>
<reference evidence="6 7" key="1">
    <citation type="journal article" date="2004" name="Extremophiles">
        <title>Halobacillus locisalis sp. nov., a halophilic bacterium isolated from a marine solar saltern of the Yellow Sea in Korea.</title>
        <authorList>
            <person name="Yoon J.H."/>
            <person name="Kang K.H."/>
            <person name="Oh T.K."/>
            <person name="Park Y.H."/>
        </authorList>
    </citation>
    <scope>NUCLEOTIDE SEQUENCE [LARGE SCALE GENOMIC DNA]</scope>
    <source>
        <strain evidence="6 7">KCTC 3788</strain>
    </source>
</reference>
<dbReference type="GO" id="GO:0016491">
    <property type="term" value="F:oxidoreductase activity"/>
    <property type="evidence" value="ECO:0007669"/>
    <property type="project" value="UniProtKB-KW"/>
</dbReference>
<organism evidence="6 7">
    <name type="scientific">Halobacillus locisalis</name>
    <dbReference type="NCBI Taxonomy" id="220753"/>
    <lineage>
        <taxon>Bacteria</taxon>
        <taxon>Bacillati</taxon>
        <taxon>Bacillota</taxon>
        <taxon>Bacilli</taxon>
        <taxon>Bacillales</taxon>
        <taxon>Bacillaceae</taxon>
        <taxon>Halobacillus</taxon>
    </lineage>
</organism>
<dbReference type="EMBL" id="JACEFG010000001">
    <property type="protein sequence ID" value="MBA2173791.1"/>
    <property type="molecule type" value="Genomic_DNA"/>
</dbReference>
<comment type="similarity">
    <text evidence="2">Belongs to the DadA oxidoreductase family.</text>
</comment>
<dbReference type="PANTHER" id="PTHR13847:SF286">
    <property type="entry name" value="D-AMINO ACID DEHYDROGENASE"/>
    <property type="match status" value="1"/>
</dbReference>
<name>A0A838CPC9_9BACI</name>
<keyword evidence="3" id="KW-0285">Flavoprotein</keyword>
<feature type="domain" description="FAD dependent oxidoreductase" evidence="5">
    <location>
        <begin position="4"/>
        <end position="350"/>
    </location>
</feature>
<dbReference type="Pfam" id="PF01266">
    <property type="entry name" value="DAO"/>
    <property type="match status" value="1"/>
</dbReference>
<dbReference type="InterPro" id="IPR006076">
    <property type="entry name" value="FAD-dep_OxRdtase"/>
</dbReference>
<dbReference type="GO" id="GO:0005737">
    <property type="term" value="C:cytoplasm"/>
    <property type="evidence" value="ECO:0007669"/>
    <property type="project" value="TreeGrafter"/>
</dbReference>
<evidence type="ECO:0000313" key="6">
    <source>
        <dbReference type="EMBL" id="MBA2173791.1"/>
    </source>
</evidence>
<gene>
    <name evidence="6" type="ORF">H0266_02655</name>
</gene>
<keyword evidence="4" id="KW-0560">Oxidoreductase</keyword>
<dbReference type="PANTHER" id="PTHR13847">
    <property type="entry name" value="SARCOSINE DEHYDROGENASE-RELATED"/>
    <property type="match status" value="1"/>
</dbReference>
<evidence type="ECO:0000256" key="2">
    <source>
        <dbReference type="ARBA" id="ARBA00009410"/>
    </source>
</evidence>
<evidence type="ECO:0000256" key="1">
    <source>
        <dbReference type="ARBA" id="ARBA00001974"/>
    </source>
</evidence>
<protein>
    <submittedName>
        <fullName evidence="6">FAD-binding oxidoreductase</fullName>
    </submittedName>
</protein>
<dbReference type="AlphaFoldDB" id="A0A838CPC9"/>
<keyword evidence="7" id="KW-1185">Reference proteome</keyword>
<evidence type="ECO:0000313" key="7">
    <source>
        <dbReference type="Proteomes" id="UP000571017"/>
    </source>
</evidence>
<comment type="caution">
    <text evidence="6">The sequence shown here is derived from an EMBL/GenBank/DDBJ whole genome shotgun (WGS) entry which is preliminary data.</text>
</comment>
<proteinExistence type="inferred from homology"/>
<accession>A0A838CPC9</accession>
<comment type="cofactor">
    <cofactor evidence="1">
        <name>FAD</name>
        <dbReference type="ChEBI" id="CHEBI:57692"/>
    </cofactor>
</comment>
<evidence type="ECO:0000256" key="4">
    <source>
        <dbReference type="ARBA" id="ARBA00023002"/>
    </source>
</evidence>
<sequence length="371" mass="40628">MKEAIIIGAGILGASTAYHLSKKGVKVKIVDRQDAGQATKAGAGIVCPWLTNRSNRSWYDLVLKGAKFYPELIRDLKEEGETETGYRQVGAINIFDTEEKLDKKMELARKRKEEAPEMGTLSKLSPKETKEQFPVLDETYRALYISGGARVNGEAINQALLRAAMRYGACFVKGEALAHTNEGRVVGVTIRGEIHYAEQIVVTNGAWSNELFKTLGLRSNVTFEKAQIVHLKLSDANTNDWPVLLPPFGHYQLGFPDGRVVIGATKEKGTEFDTRVTMSAVHELLEKALTVSPGLSRASYVGTRVGFRPFTKGSLPAIGQVPGHDNVWLANGLGASGLTSGPFVGAELAKAILKERTQIQLEKYSLDRVFH</sequence>
<dbReference type="Proteomes" id="UP000571017">
    <property type="component" value="Unassembled WGS sequence"/>
</dbReference>